<dbReference type="SUPFAM" id="SSF53271">
    <property type="entry name" value="PRTase-like"/>
    <property type="match status" value="1"/>
</dbReference>
<comment type="similarity">
    <text evidence="1">Belongs to the ComF/GntX family.</text>
</comment>
<dbReference type="InterPro" id="IPR051910">
    <property type="entry name" value="ComF/GntX_DNA_util-trans"/>
</dbReference>
<evidence type="ECO:0008006" key="4">
    <source>
        <dbReference type="Google" id="ProtNLM"/>
    </source>
</evidence>
<evidence type="ECO:0000313" key="2">
    <source>
        <dbReference type="EMBL" id="MCP3429000.1"/>
    </source>
</evidence>
<dbReference type="Proteomes" id="UP001165413">
    <property type="component" value="Unassembled WGS sequence"/>
</dbReference>
<proteinExistence type="inferred from homology"/>
<dbReference type="Gene3D" id="3.40.50.2020">
    <property type="match status" value="1"/>
</dbReference>
<dbReference type="AlphaFoldDB" id="A0AA41WZJ7"/>
<reference evidence="2" key="1">
    <citation type="submission" date="2022-07" db="EMBL/GenBank/DDBJ databases">
        <title>Characterization of the Novel Bacterium Alteromonas immobilis LMIT006 and Alteromonas gregis LMIT007.</title>
        <authorList>
            <person name="Lin X."/>
        </authorList>
    </citation>
    <scope>NUCLEOTIDE SEQUENCE</scope>
    <source>
        <strain evidence="2">LMIT007</strain>
    </source>
</reference>
<sequence>MSHNNCTTTHRPSSRLDTCPKLFGCVDASYINACYLCDELSDRYICQSCEALCALRNRSFLDQNLVSTGHYPQLLSADFDCLLVLDWYQYPWTTLVPLLKFHKQAQIGKVLGTWFVLYRMYRFYDVATLNNKKNKIVTHTQDNLAPRVRCEDTQTQSALYLTSQHLPEAMVPIPLHPKRERQRGYNQALLIAETISELTGIPVVTDAVQRSQYTKAQTELDREHRLANLADAFSVSLTKLGHYSHIALVDDVLTTGSTLNTVCNALYKQYPRLRISVWCMTIAVDDTVVEEFCEKHLDHLQ</sequence>
<organism evidence="2 3">
    <name type="scientific">Opacimonas viscosa</name>
    <dbReference type="NCBI Taxonomy" id="2961944"/>
    <lineage>
        <taxon>Bacteria</taxon>
        <taxon>Pseudomonadati</taxon>
        <taxon>Pseudomonadota</taxon>
        <taxon>Gammaproteobacteria</taxon>
        <taxon>Alteromonadales</taxon>
        <taxon>Alteromonadaceae</taxon>
        <taxon>Opacimonas</taxon>
    </lineage>
</organism>
<dbReference type="EMBL" id="JANATA010000014">
    <property type="protein sequence ID" value="MCP3429000.1"/>
    <property type="molecule type" value="Genomic_DNA"/>
</dbReference>
<dbReference type="InterPro" id="IPR000836">
    <property type="entry name" value="PRTase_dom"/>
</dbReference>
<protein>
    <recommendedName>
        <fullName evidence="4">ComF family protein</fullName>
    </recommendedName>
</protein>
<evidence type="ECO:0000313" key="3">
    <source>
        <dbReference type="Proteomes" id="UP001165413"/>
    </source>
</evidence>
<name>A0AA41WZJ7_9ALTE</name>
<gene>
    <name evidence="2" type="ORF">NLF92_08595</name>
</gene>
<keyword evidence="3" id="KW-1185">Reference proteome</keyword>
<accession>A0AA41WZJ7</accession>
<dbReference type="CDD" id="cd06223">
    <property type="entry name" value="PRTases_typeI"/>
    <property type="match status" value="1"/>
</dbReference>
<comment type="caution">
    <text evidence="2">The sequence shown here is derived from an EMBL/GenBank/DDBJ whole genome shotgun (WGS) entry which is preliminary data.</text>
</comment>
<dbReference type="InterPro" id="IPR029057">
    <property type="entry name" value="PRTase-like"/>
</dbReference>
<dbReference type="PANTHER" id="PTHR47505:SF1">
    <property type="entry name" value="DNA UTILIZATION PROTEIN YHGH"/>
    <property type="match status" value="1"/>
</dbReference>
<dbReference type="RefSeq" id="WP_254100860.1">
    <property type="nucleotide sequence ID" value="NZ_JANATA010000014.1"/>
</dbReference>
<evidence type="ECO:0000256" key="1">
    <source>
        <dbReference type="ARBA" id="ARBA00008007"/>
    </source>
</evidence>
<dbReference type="PANTHER" id="PTHR47505">
    <property type="entry name" value="DNA UTILIZATION PROTEIN YHGH"/>
    <property type="match status" value="1"/>
</dbReference>